<dbReference type="InterPro" id="IPR008930">
    <property type="entry name" value="Terpenoid_cyclase/PrenylTrfase"/>
</dbReference>
<dbReference type="PANTHER" id="PTHR31225:SF226">
    <property type="entry name" value="SESQUITERPENE SYNTHASE-LIKE"/>
    <property type="match status" value="1"/>
</dbReference>
<proteinExistence type="predicted"/>
<evidence type="ECO:0000259" key="2">
    <source>
        <dbReference type="Pfam" id="PF01397"/>
    </source>
</evidence>
<feature type="coiled-coil region" evidence="1">
    <location>
        <begin position="29"/>
        <end position="56"/>
    </location>
</feature>
<dbReference type="GO" id="GO:0010333">
    <property type="term" value="F:terpene synthase activity"/>
    <property type="evidence" value="ECO:0007669"/>
    <property type="project" value="InterPro"/>
</dbReference>
<sequence>MDGFAGEAEVTRRSANHYPTIWGDHFLAYADLLVANEWEEKEHEDLKEEVRKMLKMAPSKSLQKLDIINKIQLLGLAYHFEHEIEESLAYIYTSYEKWIGQVDESDLHAVALSFRLLRQHGYYVSSGSNLPPT</sequence>
<evidence type="ECO:0000256" key="1">
    <source>
        <dbReference type="SAM" id="Coils"/>
    </source>
</evidence>
<evidence type="ECO:0000313" key="3">
    <source>
        <dbReference type="RefSeq" id="XP_016481853.1"/>
    </source>
</evidence>
<dbReference type="RefSeq" id="XP_016481853.1">
    <property type="nucleotide sequence ID" value="XM_016626367.1"/>
</dbReference>
<organism evidence="3">
    <name type="scientific">Nicotiana tabacum</name>
    <name type="common">Common tobacco</name>
    <dbReference type="NCBI Taxonomy" id="4097"/>
    <lineage>
        <taxon>Eukaryota</taxon>
        <taxon>Viridiplantae</taxon>
        <taxon>Streptophyta</taxon>
        <taxon>Embryophyta</taxon>
        <taxon>Tracheophyta</taxon>
        <taxon>Spermatophyta</taxon>
        <taxon>Magnoliopsida</taxon>
        <taxon>eudicotyledons</taxon>
        <taxon>Gunneridae</taxon>
        <taxon>Pentapetalae</taxon>
        <taxon>asterids</taxon>
        <taxon>lamiids</taxon>
        <taxon>Solanales</taxon>
        <taxon>Solanaceae</taxon>
        <taxon>Nicotianoideae</taxon>
        <taxon>Nicotianeae</taxon>
        <taxon>Nicotiana</taxon>
    </lineage>
</organism>
<dbReference type="InterPro" id="IPR050148">
    <property type="entry name" value="Terpene_synthase-like"/>
</dbReference>
<dbReference type="Gene3D" id="1.50.10.130">
    <property type="entry name" value="Terpene synthase, N-terminal domain"/>
    <property type="match status" value="1"/>
</dbReference>
<accession>A0A1S4AZA7</accession>
<dbReference type="OMA" id="SHGYNIF"/>
<gene>
    <name evidence="3" type="primary">LOC107802796</name>
</gene>
<dbReference type="InterPro" id="IPR001906">
    <property type="entry name" value="Terpene_synth_N"/>
</dbReference>
<reference evidence="3" key="1">
    <citation type="submission" date="2025-08" db="UniProtKB">
        <authorList>
            <consortium name="RefSeq"/>
        </authorList>
    </citation>
    <scope>IDENTIFICATION</scope>
</reference>
<dbReference type="PANTHER" id="PTHR31225">
    <property type="entry name" value="OS04G0344100 PROTEIN-RELATED"/>
    <property type="match status" value="1"/>
</dbReference>
<dbReference type="AlphaFoldDB" id="A0A1S4AZA7"/>
<protein>
    <submittedName>
        <fullName evidence="3">(-)-germacrene D synthase-like</fullName>
    </submittedName>
</protein>
<dbReference type="InterPro" id="IPR036965">
    <property type="entry name" value="Terpene_synth_N_sf"/>
</dbReference>
<dbReference type="SMR" id="A0A1S4AZA7"/>
<name>A0A1S4AZA7_TOBAC</name>
<feature type="domain" description="Terpene synthase N-terminal" evidence="2">
    <location>
        <begin position="21"/>
        <end position="126"/>
    </location>
</feature>
<dbReference type="OrthoDB" id="1740623at2759"/>
<dbReference type="SUPFAM" id="SSF48239">
    <property type="entry name" value="Terpenoid cyclases/Protein prenyltransferases"/>
    <property type="match status" value="1"/>
</dbReference>
<dbReference type="Pfam" id="PF01397">
    <property type="entry name" value="Terpene_synth"/>
    <property type="match status" value="1"/>
</dbReference>
<dbReference type="PaxDb" id="4097-A0A1S4AZA7"/>
<dbReference type="STRING" id="4097.A0A1S4AZA7"/>
<dbReference type="KEGG" id="nta:107802796"/>
<dbReference type="GO" id="GO:0016114">
    <property type="term" value="P:terpenoid biosynthetic process"/>
    <property type="evidence" value="ECO:0007669"/>
    <property type="project" value="InterPro"/>
</dbReference>
<keyword evidence="1" id="KW-0175">Coiled coil</keyword>